<proteinExistence type="predicted"/>
<keyword evidence="3" id="KW-1185">Reference proteome</keyword>
<evidence type="ECO:0000313" key="3">
    <source>
        <dbReference type="Proteomes" id="UP001153076"/>
    </source>
</evidence>
<dbReference type="Proteomes" id="UP001153076">
    <property type="component" value="Unassembled WGS sequence"/>
</dbReference>
<organism evidence="2 3">
    <name type="scientific">Carnegiea gigantea</name>
    <dbReference type="NCBI Taxonomy" id="171969"/>
    <lineage>
        <taxon>Eukaryota</taxon>
        <taxon>Viridiplantae</taxon>
        <taxon>Streptophyta</taxon>
        <taxon>Embryophyta</taxon>
        <taxon>Tracheophyta</taxon>
        <taxon>Spermatophyta</taxon>
        <taxon>Magnoliopsida</taxon>
        <taxon>eudicotyledons</taxon>
        <taxon>Gunneridae</taxon>
        <taxon>Pentapetalae</taxon>
        <taxon>Caryophyllales</taxon>
        <taxon>Cactineae</taxon>
        <taxon>Cactaceae</taxon>
        <taxon>Cactoideae</taxon>
        <taxon>Echinocereeae</taxon>
        <taxon>Carnegiea</taxon>
    </lineage>
</organism>
<reference evidence="2" key="1">
    <citation type="submission" date="2022-04" db="EMBL/GenBank/DDBJ databases">
        <title>Carnegiea gigantea Genome sequencing and assembly v2.</title>
        <authorList>
            <person name="Copetti D."/>
            <person name="Sanderson M.J."/>
            <person name="Burquez A."/>
            <person name="Wojciechowski M.F."/>
        </authorList>
    </citation>
    <scope>NUCLEOTIDE SEQUENCE</scope>
    <source>
        <strain evidence="2">SGP5-SGP5p</strain>
        <tissue evidence="2">Aerial part</tissue>
    </source>
</reference>
<evidence type="ECO:0000313" key="2">
    <source>
        <dbReference type="EMBL" id="KAJ8429359.1"/>
    </source>
</evidence>
<accession>A0A9Q1Q5C6</accession>
<dbReference type="EMBL" id="JAKOGI010000901">
    <property type="protein sequence ID" value="KAJ8429359.1"/>
    <property type="molecule type" value="Genomic_DNA"/>
</dbReference>
<dbReference type="AlphaFoldDB" id="A0A9Q1Q5C6"/>
<name>A0A9Q1Q5C6_9CARY</name>
<dbReference type="OrthoDB" id="1834945at2759"/>
<gene>
    <name evidence="2" type="ORF">Cgig2_021330</name>
</gene>
<feature type="region of interest" description="Disordered" evidence="1">
    <location>
        <begin position="11"/>
        <end position="34"/>
    </location>
</feature>
<evidence type="ECO:0000256" key="1">
    <source>
        <dbReference type="SAM" id="MobiDB-lite"/>
    </source>
</evidence>
<protein>
    <submittedName>
        <fullName evidence="2">Uncharacterized protein</fullName>
    </submittedName>
</protein>
<sequence length="179" mass="20373">MYFNPHFVVLNKPRNTSRPHTNRPKVPTGSSMKLSASDESSLRINLKHLFVKSLSLGMTSKRMIQFSGLGGVCLIHKTISMKNLRELIEEVDHELLSSNKSYGGCLSNSTSESREMEEFIDSLANVMWMDYVDDLSEISQIKVFQALSADPNSARAFLDCLVVHRELWLKVKFDNEFLE</sequence>
<comment type="caution">
    <text evidence="2">The sequence shown here is derived from an EMBL/GenBank/DDBJ whole genome shotgun (WGS) entry which is preliminary data.</text>
</comment>